<evidence type="ECO:0000256" key="1">
    <source>
        <dbReference type="ARBA" id="ARBA00022729"/>
    </source>
</evidence>
<sequence length="1508" mass="166368">MKKCSWCLLVIVLLTVFEVTSFRVRRNASVVSTTPTADEDDEDWDEPESSEIDDDGKVYKNPRNSPSTLCPRDEEQATLLGQKCLRKCSSDEDCKSKKKKCLCDGSCGLSCIKPDRECPEPEQIAYGSVAASGKLFGARATYTCQHGYHVVGLQSRTCQADGQWAGSSPACKQNIYCLSPPTIDHARHNAPAEQTTFDLDSTLQYYCHTGYVTNGFPRAKCLAIDGQASWYGPDIACEPRSCGAPTDISHGWHAGECYTYGCRITYHCAEGYELVGKNERYCQADGTWNPKELPTCVRRCCIVVTAVQCAPPDNPRHGKAIFTSCSYNSVVSYECKYGYTLVGESTRRCGADKKWSGSQPVCKEINCGHPGRLWNGWLENIEAGTGLGASIIFRCHDGMLLEGNTSTVCQIDGKWRYPLPKCLAPCVVPHVTQGSVILVGRNETAMTSTVVQHGEALSVECDPHYEFLASLSPVTCNNGTWTSMPKCDPARCKRLPTSPRNGMVIAPKMEHGMKARFKCKDGFELKGEDLMECSFGNWTGELPKCEEVYCPYPGNVQNGKILLVGNMGLYDYRPYVRKVTNNKQIMYDCDKGYVLAEGPPGATCIGGHWSPRELPKCLLGQHPRIRWNRRKRSAIMEKYKRAFIRNHKFIYAGNQKRNIHNYLHLAEEDLNLLRNKRSTVVKKSLYQRVAEALQFFNNIRKKRALKGGSGSRALGTSHRGSSSSLNLRRGNKKNPYEDDEDDKPGNQVIEPKKPKPKNKGPCEPLSSEPYVNIEVVKNGREANVSFSAGTVVKMACGKGYGLNMPENKTAKCVRGKWRPTQPMCLILPCFVPITPSGIYKLSKNDQSSSSNVTIDYDQPLNETVDIENGQVVEFSCEEGYQVQGPSNLRCWHGDWAVTSFPECSPAPCQLPKIPHGHYSSGYRAGLTIANGSSVAYHCEGDQGQPSRHIQCLLGELEPKVLSCSPSSVGGKTETQYLGGSDIVKGGEITVIQYGNSGGNACGPPAKVRGSLIYRNGHPIVEEDDSNFPDGSEVTFNCIESIMGEKTTWKIICEDGSWIGRSLNCDSDDVAGTQIINNNSTCIFRNQEPNVISFFNDQQIREEVVEFPAGAILISRCVDIGKFAMIGPNKRRCMGGEWDGVKPACFGLNQANDYSMEKPPTILFRHQLGPIAQSNEGKLIVYPGTILHMECLWIRRFGNPKWTISHDYRKYPEGWSTDPGRDPQLEYRLSIFHASKDDSGLFTCVTPARYTHSVEIEVKAIHCPVIPQRRGLTVNTDSTKMNTRLKFSCINGNALIGAPEVVCLPSGNWSSPFPICESIECGEVGVVLSEHLKVLVVSREVGGRAIFSCEPSFGLRGPAETICQASGDWATPFPTCEEVHCDNPNAPENGYIQGTGPYKAGDVVQINCNPDYMMEGQPIIACQENSRWSGKMPKCVQACSYPGTTISGRMSSVKFFYKIGENITFTCEEGLQLKGAAMLKCLKNGKWSNTIPTCLSADASESPKQVSVF</sequence>
<feature type="disulfide bond" evidence="4">
    <location>
        <begin position="1407"/>
        <end position="1434"/>
    </location>
</feature>
<feature type="domain" description="Sushi" evidence="7">
    <location>
        <begin position="760"/>
        <end position="826"/>
    </location>
</feature>
<dbReference type="FunCoup" id="A0A6P7FUI9">
    <property type="interactions" value="12"/>
</dbReference>
<dbReference type="SMART" id="SM00032">
    <property type="entry name" value="CCP"/>
    <property type="match status" value="17"/>
</dbReference>
<feature type="domain" description="Sushi" evidence="7">
    <location>
        <begin position="1378"/>
        <end position="1434"/>
    </location>
</feature>
<dbReference type="OrthoDB" id="5804959at2759"/>
<reference evidence="9" key="1">
    <citation type="submission" date="2025-08" db="UniProtKB">
        <authorList>
            <consortium name="RefSeq"/>
        </authorList>
    </citation>
    <scope>IDENTIFICATION</scope>
    <source>
        <tissue evidence="9">Whole insect</tissue>
    </source>
</reference>
<feature type="domain" description="Sushi" evidence="7">
    <location>
        <begin position="240"/>
        <end position="298"/>
    </location>
</feature>
<feature type="disulfide bond" evidence="4">
    <location>
        <begin position="144"/>
        <end position="171"/>
    </location>
</feature>
<name>A0A6P7FUI9_DIAVI</name>
<feature type="disulfide bond" evidence="4">
    <location>
        <begin position="1037"/>
        <end position="1064"/>
    </location>
</feature>
<feature type="domain" description="Sushi" evidence="7">
    <location>
        <begin position="365"/>
        <end position="424"/>
    </location>
</feature>
<feature type="domain" description="Sushi" evidence="7">
    <location>
        <begin position="548"/>
        <end position="619"/>
    </location>
</feature>
<feature type="domain" description="Sushi" evidence="7">
    <location>
        <begin position="1318"/>
        <end position="1377"/>
    </location>
</feature>
<dbReference type="PANTHER" id="PTHR45656:SF4">
    <property type="entry name" value="PROTEIN CBR-CLEC-78"/>
    <property type="match status" value="1"/>
</dbReference>
<dbReference type="RefSeq" id="XP_028136623.1">
    <property type="nucleotide sequence ID" value="XM_028280822.1"/>
</dbReference>
<evidence type="ECO:0000256" key="6">
    <source>
        <dbReference type="SAM" id="SignalP"/>
    </source>
</evidence>
<protein>
    <submittedName>
        <fullName evidence="9">Complement factor H isoform X1</fullName>
    </submittedName>
</protein>
<accession>A0A6P7FUI9</accession>
<dbReference type="PROSITE" id="PS51390">
    <property type="entry name" value="WAP"/>
    <property type="match status" value="1"/>
</dbReference>
<keyword evidence="1 6" id="KW-0732">Signal</keyword>
<evidence type="ECO:0000256" key="3">
    <source>
        <dbReference type="ARBA" id="ARBA00023157"/>
    </source>
</evidence>
<dbReference type="InterPro" id="IPR000436">
    <property type="entry name" value="Sushi_SCR_CCP_dom"/>
</dbReference>
<dbReference type="Pfam" id="PF00084">
    <property type="entry name" value="Sushi"/>
    <property type="match status" value="14"/>
</dbReference>
<keyword evidence="3 4" id="KW-1015">Disulfide bond</keyword>
<feature type="domain" description="Sushi" evidence="7">
    <location>
        <begin position="116"/>
        <end position="173"/>
    </location>
</feature>
<feature type="chain" id="PRO_5027739504" evidence="6">
    <location>
        <begin position="22"/>
        <end position="1508"/>
    </location>
</feature>
<feature type="domain" description="Sushi" evidence="7">
    <location>
        <begin position="1260"/>
        <end position="1317"/>
    </location>
</feature>
<feature type="domain" description="Sushi" evidence="7">
    <location>
        <begin position="307"/>
        <end position="364"/>
    </location>
</feature>
<feature type="compositionally biased region" description="Low complexity" evidence="5">
    <location>
        <begin position="714"/>
        <end position="728"/>
    </location>
</feature>
<dbReference type="CDD" id="cd00033">
    <property type="entry name" value="CCP"/>
    <property type="match status" value="12"/>
</dbReference>
<gene>
    <name evidence="9" type="primary">LOC114331295</name>
</gene>
<dbReference type="InterPro" id="IPR008197">
    <property type="entry name" value="WAP_dom"/>
</dbReference>
<feature type="compositionally biased region" description="Acidic residues" evidence="5">
    <location>
        <begin position="37"/>
        <end position="54"/>
    </location>
</feature>
<evidence type="ECO:0000256" key="2">
    <source>
        <dbReference type="ARBA" id="ARBA00022737"/>
    </source>
</evidence>
<dbReference type="InterPro" id="IPR035976">
    <property type="entry name" value="Sushi/SCR/CCP_sf"/>
</dbReference>
<dbReference type="InterPro" id="IPR051277">
    <property type="entry name" value="SEZ6_CSMD_C4BPB_Regulators"/>
</dbReference>
<dbReference type="InParanoid" id="A0A6P7FUI9"/>
<feature type="disulfide bond" evidence="4">
    <location>
        <begin position="1288"/>
        <end position="1315"/>
    </location>
</feature>
<evidence type="ECO:0000259" key="8">
    <source>
        <dbReference type="PROSITE" id="PS51390"/>
    </source>
</evidence>
<dbReference type="FunFam" id="2.10.70.10:FF:000086">
    <property type="entry name" value="Hig-anchoring scaffold protein, isoform A"/>
    <property type="match status" value="1"/>
</dbReference>
<evidence type="ECO:0000256" key="4">
    <source>
        <dbReference type="PROSITE-ProRule" id="PRU00302"/>
    </source>
</evidence>
<dbReference type="Pfam" id="PF00095">
    <property type="entry name" value="WAP"/>
    <property type="match status" value="1"/>
</dbReference>
<keyword evidence="2" id="KW-0677">Repeat</keyword>
<feature type="disulfide bond" evidence="4">
    <location>
        <begin position="335"/>
        <end position="362"/>
    </location>
</feature>
<feature type="disulfide bond" evidence="4">
    <location>
        <begin position="876"/>
        <end position="903"/>
    </location>
</feature>
<feature type="disulfide bond" evidence="4">
    <location>
        <begin position="395"/>
        <end position="422"/>
    </location>
</feature>
<feature type="domain" description="Sushi" evidence="7">
    <location>
        <begin position="999"/>
        <end position="1066"/>
    </location>
</feature>
<feature type="domain" description="Sushi" evidence="7">
    <location>
        <begin position="175"/>
        <end position="239"/>
    </location>
</feature>
<comment type="caution">
    <text evidence="4">Lacks conserved residue(s) required for the propagation of feature annotation.</text>
</comment>
<dbReference type="SUPFAM" id="SSF57535">
    <property type="entry name" value="Complement control module/SCR domain"/>
    <property type="match status" value="14"/>
</dbReference>
<feature type="disulfide bond" evidence="4">
    <location>
        <begin position="1348"/>
        <end position="1375"/>
    </location>
</feature>
<feature type="domain" description="Sushi" evidence="7">
    <location>
        <begin position="1436"/>
        <end position="1495"/>
    </location>
</feature>
<dbReference type="PANTHER" id="PTHR45656">
    <property type="entry name" value="PROTEIN CBR-CLEC-78"/>
    <property type="match status" value="1"/>
</dbReference>
<evidence type="ECO:0000256" key="5">
    <source>
        <dbReference type="SAM" id="MobiDB-lite"/>
    </source>
</evidence>
<dbReference type="PROSITE" id="PS50923">
    <property type="entry name" value="SUSHI"/>
    <property type="match status" value="14"/>
</dbReference>
<proteinExistence type="predicted"/>
<feature type="domain" description="WAP" evidence="8">
    <location>
        <begin position="62"/>
        <end position="115"/>
    </location>
</feature>
<feature type="region of interest" description="Disordered" evidence="5">
    <location>
        <begin position="706"/>
        <end position="765"/>
    </location>
</feature>
<dbReference type="GO" id="GO:0030414">
    <property type="term" value="F:peptidase inhibitor activity"/>
    <property type="evidence" value="ECO:0007669"/>
    <property type="project" value="InterPro"/>
</dbReference>
<evidence type="ECO:0000259" key="7">
    <source>
        <dbReference type="PROSITE" id="PS50923"/>
    </source>
</evidence>
<feature type="domain" description="Sushi" evidence="7">
    <location>
        <begin position="854"/>
        <end position="905"/>
    </location>
</feature>
<feature type="disulfide bond" evidence="4">
    <location>
        <begin position="1466"/>
        <end position="1493"/>
    </location>
</feature>
<keyword evidence="4" id="KW-0768">Sushi</keyword>
<feature type="domain" description="Sushi" evidence="7">
    <location>
        <begin position="490"/>
        <end position="547"/>
    </location>
</feature>
<feature type="signal peptide" evidence="6">
    <location>
        <begin position="1"/>
        <end position="21"/>
    </location>
</feature>
<dbReference type="Gene3D" id="2.10.70.10">
    <property type="entry name" value="Complement Module, domain 1"/>
    <property type="match status" value="15"/>
</dbReference>
<feature type="region of interest" description="Disordered" evidence="5">
    <location>
        <begin position="30"/>
        <end position="71"/>
    </location>
</feature>
<evidence type="ECO:0000313" key="9">
    <source>
        <dbReference type="RefSeq" id="XP_028136623.1"/>
    </source>
</evidence>
<organism evidence="9">
    <name type="scientific">Diabrotica virgifera virgifera</name>
    <name type="common">western corn rootworm</name>
    <dbReference type="NCBI Taxonomy" id="50390"/>
    <lineage>
        <taxon>Eukaryota</taxon>
        <taxon>Metazoa</taxon>
        <taxon>Ecdysozoa</taxon>
        <taxon>Arthropoda</taxon>
        <taxon>Hexapoda</taxon>
        <taxon>Insecta</taxon>
        <taxon>Pterygota</taxon>
        <taxon>Neoptera</taxon>
        <taxon>Endopterygota</taxon>
        <taxon>Coleoptera</taxon>
        <taxon>Polyphaga</taxon>
        <taxon>Cucujiformia</taxon>
        <taxon>Chrysomeloidea</taxon>
        <taxon>Chrysomelidae</taxon>
        <taxon>Galerucinae</taxon>
        <taxon>Diabroticina</taxon>
        <taxon>Diabroticites</taxon>
        <taxon>Diabrotica</taxon>
    </lineage>
</organism>
<dbReference type="GO" id="GO:0005576">
    <property type="term" value="C:extracellular region"/>
    <property type="evidence" value="ECO:0007669"/>
    <property type="project" value="InterPro"/>
</dbReference>